<feature type="region of interest" description="Disordered" evidence="1">
    <location>
        <begin position="40"/>
        <end position="66"/>
    </location>
</feature>
<feature type="region of interest" description="Disordered" evidence="1">
    <location>
        <begin position="237"/>
        <end position="257"/>
    </location>
</feature>
<feature type="compositionally biased region" description="Acidic residues" evidence="1">
    <location>
        <begin position="246"/>
        <end position="257"/>
    </location>
</feature>
<accession>A0ABQ1QHV1</accession>
<proteinExistence type="predicted"/>
<gene>
    <name evidence="2" type="ORF">GCM10011358_08760</name>
</gene>
<feature type="compositionally biased region" description="Low complexity" evidence="1">
    <location>
        <begin position="49"/>
        <end position="66"/>
    </location>
</feature>
<evidence type="ECO:0000313" key="2">
    <source>
        <dbReference type="EMBL" id="GGD26628.1"/>
    </source>
</evidence>
<name>A0ABQ1QHV1_9RHOB</name>
<evidence type="ECO:0008006" key="4">
    <source>
        <dbReference type="Google" id="ProtNLM"/>
    </source>
</evidence>
<sequence>MVVIPASDANPASGNRGRRMRIATVSFFSAMALAACSPPIPDSGVKPGAAPAASTSSASALPPAAPVSASSLDANAAIAAETTAMLGLDNAPATGAPLSAMAPDAATAAPVSLSDEQSFAAVSERESIESDAARIDANRAQYVVIQPTELPPRPDGTGASIVAFALATTNDPGQPLYSRVGIAANSRFERACAKHGSPDRAQEAFLDAGGPERDFHGMDPDGDGFACQWDPRPFRAARDAAPEVVDTYEDVETSGES</sequence>
<evidence type="ECO:0000256" key="1">
    <source>
        <dbReference type="SAM" id="MobiDB-lite"/>
    </source>
</evidence>
<evidence type="ECO:0000313" key="3">
    <source>
        <dbReference type="Proteomes" id="UP000617355"/>
    </source>
</evidence>
<comment type="caution">
    <text evidence="2">The sequence shown here is derived from an EMBL/GenBank/DDBJ whole genome shotgun (WGS) entry which is preliminary data.</text>
</comment>
<dbReference type="EMBL" id="BMGI01000001">
    <property type="protein sequence ID" value="GGD26628.1"/>
    <property type="molecule type" value="Genomic_DNA"/>
</dbReference>
<reference evidence="3" key="1">
    <citation type="journal article" date="2019" name="Int. J. Syst. Evol. Microbiol.">
        <title>The Global Catalogue of Microorganisms (GCM) 10K type strain sequencing project: providing services to taxonomists for standard genome sequencing and annotation.</title>
        <authorList>
            <consortium name="The Broad Institute Genomics Platform"/>
            <consortium name="The Broad Institute Genome Sequencing Center for Infectious Disease"/>
            <person name="Wu L."/>
            <person name="Ma J."/>
        </authorList>
    </citation>
    <scope>NUCLEOTIDE SEQUENCE [LARGE SCALE GENOMIC DNA]</scope>
    <source>
        <strain evidence="3">CGMCC 1.12922</strain>
    </source>
</reference>
<dbReference type="Proteomes" id="UP000617355">
    <property type="component" value="Unassembled WGS sequence"/>
</dbReference>
<protein>
    <recommendedName>
        <fullName evidence="4">Excalibur calcium-binding domain-containing protein</fullName>
    </recommendedName>
</protein>
<organism evidence="2 3">
    <name type="scientific">Sinisalibacter lacisalsi</name>
    <dbReference type="NCBI Taxonomy" id="1526570"/>
    <lineage>
        <taxon>Bacteria</taxon>
        <taxon>Pseudomonadati</taxon>
        <taxon>Pseudomonadota</taxon>
        <taxon>Alphaproteobacteria</taxon>
        <taxon>Rhodobacterales</taxon>
        <taxon>Roseobacteraceae</taxon>
        <taxon>Sinisalibacter</taxon>
    </lineage>
</organism>
<keyword evidence="3" id="KW-1185">Reference proteome</keyword>